<feature type="transmembrane region" description="Helical" evidence="1">
    <location>
        <begin position="113"/>
        <end position="129"/>
    </location>
</feature>
<comment type="caution">
    <text evidence="2">The sequence shown here is derived from an EMBL/GenBank/DDBJ whole genome shotgun (WGS) entry which is preliminary data.</text>
</comment>
<evidence type="ECO:0000256" key="1">
    <source>
        <dbReference type="SAM" id="Phobius"/>
    </source>
</evidence>
<proteinExistence type="predicted"/>
<keyword evidence="3" id="KW-1185">Reference proteome</keyword>
<keyword evidence="1" id="KW-0812">Transmembrane</keyword>
<keyword evidence="1" id="KW-0472">Membrane</keyword>
<dbReference type="RefSeq" id="WP_055257837.1">
    <property type="nucleotide sequence ID" value="NZ_BCMV01000077.1"/>
</dbReference>
<name>A0ABM9UNK8_SARVE</name>
<feature type="transmembrane region" description="Helical" evidence="1">
    <location>
        <begin position="87"/>
        <end position="107"/>
    </location>
</feature>
<dbReference type="Proteomes" id="UP000095488">
    <property type="component" value="Unassembled WGS sequence"/>
</dbReference>
<dbReference type="EMBL" id="CYZR01000002">
    <property type="protein sequence ID" value="CUN66418.1"/>
    <property type="molecule type" value="Genomic_DNA"/>
</dbReference>
<gene>
    <name evidence="2" type="ORF">ERS852473_00784</name>
</gene>
<organism evidence="2 3">
    <name type="scientific">Sarcina ventriculi</name>
    <name type="common">Clostridium ventriculi</name>
    <dbReference type="NCBI Taxonomy" id="1267"/>
    <lineage>
        <taxon>Bacteria</taxon>
        <taxon>Bacillati</taxon>
        <taxon>Bacillota</taxon>
        <taxon>Clostridia</taxon>
        <taxon>Eubacteriales</taxon>
        <taxon>Clostridiaceae</taxon>
        <taxon>Sarcina</taxon>
    </lineage>
</organism>
<evidence type="ECO:0000313" key="2">
    <source>
        <dbReference type="EMBL" id="CUN66418.1"/>
    </source>
</evidence>
<accession>A0ABM9UNK8</accession>
<keyword evidence="1" id="KW-1133">Transmembrane helix</keyword>
<reference evidence="2 3" key="1">
    <citation type="submission" date="2015-09" db="EMBL/GenBank/DDBJ databases">
        <authorList>
            <consortium name="Pathogen Informatics"/>
        </authorList>
    </citation>
    <scope>NUCLEOTIDE SEQUENCE [LARGE SCALE GENOMIC DNA]</scope>
    <source>
        <strain evidence="2 3">2789STDY5834858</strain>
    </source>
</reference>
<evidence type="ECO:0000313" key="3">
    <source>
        <dbReference type="Proteomes" id="UP000095488"/>
    </source>
</evidence>
<sequence>MDGIIVRRNGEEKFIAKGRVRPFQLRLDPFLKVSFERRKIGKKMVKCKVYKNRFKIFKNEYITSKDGEYIQIPKNYMELKPTILSEALLYLYVLILVVIISMAYTLLTHSGENIIVVLISMIIGFQIFGRMKIEYYKAKN</sequence>
<protein>
    <submittedName>
        <fullName evidence="2">Uncharacterized protein</fullName>
    </submittedName>
</protein>